<geneLocation type="plasmid" evidence="2 3">
    <name>pNATPE02</name>
</geneLocation>
<protein>
    <submittedName>
        <fullName evidence="2">Uncharacterized protein</fullName>
    </submittedName>
</protein>
<dbReference type="GeneID" id="31830031"/>
<reference evidence="3" key="1">
    <citation type="submission" date="2012-02" db="EMBL/GenBank/DDBJ databases">
        <title>Complete sequence of plasmid 2 of Natrinema pellirubrum DSM 15624.</title>
        <authorList>
            <person name="Lucas S."/>
            <person name="Han J."/>
            <person name="Lapidus A."/>
            <person name="Cheng J.-F."/>
            <person name="Goodwin L."/>
            <person name="Pitluck S."/>
            <person name="Peters L."/>
            <person name="Teshima H."/>
            <person name="Detter J.C."/>
            <person name="Han C."/>
            <person name="Tapia R."/>
            <person name="Land M."/>
            <person name="Hauser L."/>
            <person name="Kyrpides N."/>
            <person name="Ivanova N."/>
            <person name="Pagani I."/>
            <person name="Sproer C."/>
            <person name="Anderson I."/>
            <person name="Woyke T."/>
        </authorList>
    </citation>
    <scope>NUCLEOTIDE SEQUENCE [LARGE SCALE GENOMIC DNA]</scope>
    <source>
        <strain evidence="3">DSM 15624 / JCM 10476 / NCIMB 786</strain>
        <plasmid evidence="3">pNATPE02</plasmid>
    </source>
</reference>
<name>L0JTC9_NATP1</name>
<dbReference type="EMBL" id="CP003374">
    <property type="protein sequence ID" value="AGB34068.1"/>
    <property type="molecule type" value="Genomic_DNA"/>
</dbReference>
<keyword evidence="2" id="KW-0614">Plasmid</keyword>
<keyword evidence="1" id="KW-0472">Membrane</keyword>
<keyword evidence="1" id="KW-0812">Transmembrane</keyword>
<feature type="transmembrane region" description="Helical" evidence="1">
    <location>
        <begin position="12"/>
        <end position="34"/>
    </location>
</feature>
<dbReference type="AlphaFoldDB" id="L0JTC9"/>
<dbReference type="HOGENOM" id="CLU_2712945_0_0_2"/>
<organism evidence="2 3">
    <name type="scientific">Natrinema pellirubrum (strain DSM 15624 / CIP 106293 / JCM 10476 / NCIMB 786 / 157)</name>
    <dbReference type="NCBI Taxonomy" id="797303"/>
    <lineage>
        <taxon>Archaea</taxon>
        <taxon>Methanobacteriati</taxon>
        <taxon>Methanobacteriota</taxon>
        <taxon>Stenosarchaea group</taxon>
        <taxon>Halobacteria</taxon>
        <taxon>Halobacteriales</taxon>
        <taxon>Natrialbaceae</taxon>
        <taxon>Natrinema</taxon>
    </lineage>
</organism>
<evidence type="ECO:0000256" key="1">
    <source>
        <dbReference type="SAM" id="Phobius"/>
    </source>
</evidence>
<dbReference type="Proteomes" id="UP000010843">
    <property type="component" value="Plasmid pNATPE02"/>
</dbReference>
<feature type="transmembrane region" description="Helical" evidence="1">
    <location>
        <begin position="40"/>
        <end position="58"/>
    </location>
</feature>
<proteinExistence type="predicted"/>
<evidence type="ECO:0000313" key="3">
    <source>
        <dbReference type="Proteomes" id="UP000010843"/>
    </source>
</evidence>
<evidence type="ECO:0000313" key="2">
    <source>
        <dbReference type="EMBL" id="AGB34068.1"/>
    </source>
</evidence>
<gene>
    <name evidence="2" type="ordered locus">Natpe_4373</name>
</gene>
<dbReference type="KEGG" id="npe:Natpe_4373"/>
<accession>L0JTC9</accession>
<dbReference type="RefSeq" id="WP_015299327.1">
    <property type="nucleotide sequence ID" value="NC_019963.1"/>
</dbReference>
<keyword evidence="1" id="KW-1133">Transmembrane helix</keyword>
<sequence>MSRDDTVSQAALYGLTGLTILSIGSLIVVAVFYAFSDTTLLVAVPLVLVWLISAYYGMRQFAHGLYEIAESA</sequence>